<keyword evidence="3" id="KW-1185">Reference proteome</keyword>
<proteinExistence type="predicted"/>
<organism evidence="2 3">
    <name type="scientific">Prosthecobacter algae</name>
    <dbReference type="NCBI Taxonomy" id="1144682"/>
    <lineage>
        <taxon>Bacteria</taxon>
        <taxon>Pseudomonadati</taxon>
        <taxon>Verrucomicrobiota</taxon>
        <taxon>Verrucomicrobiia</taxon>
        <taxon>Verrucomicrobiales</taxon>
        <taxon>Verrucomicrobiaceae</taxon>
        <taxon>Prosthecobacter</taxon>
    </lineage>
</organism>
<dbReference type="RefSeq" id="WP_345739046.1">
    <property type="nucleotide sequence ID" value="NZ_BAABIA010000018.1"/>
</dbReference>
<dbReference type="EMBL" id="BAABIA010000018">
    <property type="protein sequence ID" value="GAA5150180.1"/>
    <property type="molecule type" value="Genomic_DNA"/>
</dbReference>
<evidence type="ECO:0000313" key="3">
    <source>
        <dbReference type="Proteomes" id="UP001499852"/>
    </source>
</evidence>
<dbReference type="InterPro" id="IPR018247">
    <property type="entry name" value="EF_Hand_1_Ca_BS"/>
</dbReference>
<reference evidence="3" key="1">
    <citation type="journal article" date="2019" name="Int. J. Syst. Evol. Microbiol.">
        <title>The Global Catalogue of Microorganisms (GCM) 10K type strain sequencing project: providing services to taxonomists for standard genome sequencing and annotation.</title>
        <authorList>
            <consortium name="The Broad Institute Genomics Platform"/>
            <consortium name="The Broad Institute Genome Sequencing Center for Infectious Disease"/>
            <person name="Wu L."/>
            <person name="Ma J."/>
        </authorList>
    </citation>
    <scope>NUCLEOTIDE SEQUENCE [LARGE SCALE GENOMIC DNA]</scope>
    <source>
        <strain evidence="3">JCM 18053</strain>
    </source>
</reference>
<evidence type="ECO:0000313" key="2">
    <source>
        <dbReference type="EMBL" id="GAA5150180.1"/>
    </source>
</evidence>
<comment type="caution">
    <text evidence="2">The sequence shown here is derived from an EMBL/GenBank/DDBJ whole genome shotgun (WGS) entry which is preliminary data.</text>
</comment>
<accession>A0ABP9PRI4</accession>
<name>A0ABP9PRI4_9BACT</name>
<feature type="region of interest" description="Disordered" evidence="1">
    <location>
        <begin position="87"/>
        <end position="141"/>
    </location>
</feature>
<gene>
    <name evidence="2" type="ORF">GCM10023213_48820</name>
</gene>
<sequence>MKRVIFFGLGLLGFSGGVWGQVPQDAQAQPVLPPQTALISQEAAWWLANPQALFLQLDVDKDGLLNAAEFSRVGLLSTQVVVPGAAVNGAPATNSFNPPTGVKPTDGAKGPFTPPPWVSPGSQGGAATAPMSPATPARTGQ</sequence>
<evidence type="ECO:0008006" key="4">
    <source>
        <dbReference type="Google" id="ProtNLM"/>
    </source>
</evidence>
<protein>
    <recommendedName>
        <fullName evidence="4">EF-hand domain-containing protein</fullName>
    </recommendedName>
</protein>
<dbReference type="PROSITE" id="PS00018">
    <property type="entry name" value="EF_HAND_1"/>
    <property type="match status" value="1"/>
</dbReference>
<evidence type="ECO:0000256" key="1">
    <source>
        <dbReference type="SAM" id="MobiDB-lite"/>
    </source>
</evidence>
<dbReference type="Proteomes" id="UP001499852">
    <property type="component" value="Unassembled WGS sequence"/>
</dbReference>
<feature type="compositionally biased region" description="Low complexity" evidence="1">
    <location>
        <begin position="126"/>
        <end position="141"/>
    </location>
</feature>